<dbReference type="EMBL" id="JAMZIH010000160">
    <property type="protein sequence ID" value="KAJ1679827.1"/>
    <property type="molecule type" value="Genomic_DNA"/>
</dbReference>
<accession>A0ACC1HX77</accession>
<feature type="non-terminal residue" evidence="1">
    <location>
        <position position="1"/>
    </location>
</feature>
<dbReference type="Proteomes" id="UP001145114">
    <property type="component" value="Unassembled WGS sequence"/>
</dbReference>
<keyword evidence="2" id="KW-1185">Reference proteome</keyword>
<evidence type="ECO:0000313" key="2">
    <source>
        <dbReference type="Proteomes" id="UP001145114"/>
    </source>
</evidence>
<keyword evidence="1" id="KW-0808">Transferase</keyword>
<name>A0ACC1HX77_9FUNG</name>
<reference evidence="1" key="1">
    <citation type="submission" date="2022-06" db="EMBL/GenBank/DDBJ databases">
        <title>Phylogenomic reconstructions and comparative analyses of Kickxellomycotina fungi.</title>
        <authorList>
            <person name="Reynolds N.K."/>
            <person name="Stajich J.E."/>
            <person name="Barry K."/>
            <person name="Grigoriev I.V."/>
            <person name="Crous P."/>
            <person name="Smith M.E."/>
        </authorList>
    </citation>
    <scope>NUCLEOTIDE SEQUENCE</scope>
    <source>
        <strain evidence="1">RSA 2271</strain>
    </source>
</reference>
<evidence type="ECO:0000313" key="1">
    <source>
        <dbReference type="EMBL" id="KAJ1679827.1"/>
    </source>
</evidence>
<comment type="caution">
    <text evidence="1">The sequence shown here is derived from an EMBL/GenBank/DDBJ whole genome shotgun (WGS) entry which is preliminary data.</text>
</comment>
<gene>
    <name evidence="1" type="primary">DAK2_1</name>
    <name evidence="1" type="ORF">EV182_001250</name>
</gene>
<proteinExistence type="predicted"/>
<organism evidence="1 2">
    <name type="scientific">Spiromyces aspiralis</name>
    <dbReference type="NCBI Taxonomy" id="68401"/>
    <lineage>
        <taxon>Eukaryota</taxon>
        <taxon>Fungi</taxon>
        <taxon>Fungi incertae sedis</taxon>
        <taxon>Zoopagomycota</taxon>
        <taxon>Kickxellomycotina</taxon>
        <taxon>Kickxellomycetes</taxon>
        <taxon>Kickxellales</taxon>
        <taxon>Kickxellaceae</taxon>
        <taxon>Spiromyces</taxon>
    </lineage>
</organism>
<keyword evidence="1" id="KW-0418">Kinase</keyword>
<protein>
    <submittedName>
        <fullName evidence="1">Dihydroxyacetone kinase 2</fullName>
    </submittedName>
</protein>
<sequence length="211" mass="21858">SAYQHVVDKEPTVTRLDEEMGDGDCGKVLLAGATAVRDALKSGSLYLGDDLGMTLHQIAGLVEDAMGGTSGVIYCIFLDALAQGVGSAVAETAGNSSTEDGTGRAIADSAVEIWSSALPKALDTLYKYTTARPGHRTLIDALAPFVETFVETKGDVARAVQMADQGAKATTHMKPKRGRAVYTGSTKQIEDAGAAGLCAVLHGILEGLKSN</sequence>